<comment type="similarity">
    <text evidence="2">Belongs to the bacterial solute-binding protein 1 family.</text>
</comment>
<dbReference type="Proteomes" id="UP000256748">
    <property type="component" value="Unassembled WGS sequence"/>
</dbReference>
<keyword evidence="4" id="KW-0762">Sugar transport</keyword>
<keyword evidence="3" id="KW-0813">Transport</keyword>
<gene>
    <name evidence="10" type="ORF">B5K10_29705</name>
</gene>
<name>A0A3E1B0H5_RHILT</name>
<evidence type="ECO:0000313" key="10">
    <source>
        <dbReference type="EMBL" id="RFB83188.1"/>
    </source>
</evidence>
<evidence type="ECO:0000256" key="6">
    <source>
        <dbReference type="ARBA" id="ARBA00022764"/>
    </source>
</evidence>
<dbReference type="InterPro" id="IPR006059">
    <property type="entry name" value="SBP"/>
</dbReference>
<organism evidence="10 11">
    <name type="scientific">Rhizobium leguminosarum bv. trifolii</name>
    <dbReference type="NCBI Taxonomy" id="386"/>
    <lineage>
        <taxon>Bacteria</taxon>
        <taxon>Pseudomonadati</taxon>
        <taxon>Pseudomonadota</taxon>
        <taxon>Alphaproteobacteria</taxon>
        <taxon>Hyphomicrobiales</taxon>
        <taxon>Rhizobiaceae</taxon>
        <taxon>Rhizobium/Agrobacterium group</taxon>
        <taxon>Rhizobium</taxon>
    </lineage>
</organism>
<dbReference type="Pfam" id="PF01547">
    <property type="entry name" value="SBP_bac_1"/>
    <property type="match status" value="1"/>
</dbReference>
<dbReference type="GO" id="GO:0042597">
    <property type="term" value="C:periplasmic space"/>
    <property type="evidence" value="ECO:0007669"/>
    <property type="project" value="UniProtKB-SubCell"/>
</dbReference>
<keyword evidence="5 9" id="KW-0732">Signal</keyword>
<sequence>MKRGNFRAWFVAALAAAAPAGPAAAGQAAEGQDVAVDVVHFWVSKSEAAALDVFRRAWAAAGNQWVDMPAENKVAVQRVVSDRIANGYAPAVMQWNANEGSRELPEMGIVQDIDEVARADHWQDVIPATVLDRISYKGKVYFAPTNIHAENWLWTSKAALADAGVKTPQSWDELFDAAEKIKATGRLPIALGGTRWEVSLIFNDIIYHKFGPEGYARLMSGDAALVQDPRMIEALELLLRLSNYVEPIEQRKDKTWADATAAVGQGKAGMQFMGDWAKGELVARGYSVDKDFDCSLVPGTSIAYFMVIDAFAFPLTNRDGTAEAQQAFARMVLDRDNQVAFSRIKGSLPVRTDVDPSGLDRCGKLGLEMIKAKKGEVSAQSQAMPTQMSEGWIAVVGDFFNNRNMSAQEVQKRLHDLLMQR</sequence>
<evidence type="ECO:0000256" key="9">
    <source>
        <dbReference type="SAM" id="SignalP"/>
    </source>
</evidence>
<reference evidence="10 11" key="1">
    <citation type="submission" date="2017-03" db="EMBL/GenBank/DDBJ databases">
        <title>Genome analysis of Rhizobial strains effectives or ineffectives for nitrogen fixation isolated from bean seeds.</title>
        <authorList>
            <person name="Peralta H."/>
            <person name="Aguilar-Vera A."/>
            <person name="Mora Y."/>
            <person name="Vargas-Lagunas C."/>
            <person name="Girard L."/>
            <person name="Mora J."/>
        </authorList>
    </citation>
    <scope>NUCLEOTIDE SEQUENCE [LARGE SCALE GENOMIC DNA]</scope>
    <source>
        <strain evidence="10 11">CCGM5</strain>
    </source>
</reference>
<accession>A0A3E1B0H5</accession>
<feature type="chain" id="PRO_5017689013" description="Probable sugar-binding periplasmic protein" evidence="9">
    <location>
        <begin position="26"/>
        <end position="421"/>
    </location>
</feature>
<dbReference type="InterPro" id="IPR050490">
    <property type="entry name" value="Bact_solute-bd_prot1"/>
</dbReference>
<dbReference type="PANTHER" id="PTHR43649">
    <property type="entry name" value="ARABINOSE-BINDING PROTEIN-RELATED"/>
    <property type="match status" value="1"/>
</dbReference>
<dbReference type="RefSeq" id="WP_116276132.1">
    <property type="nucleotide sequence ID" value="NZ_KZ859530.1"/>
</dbReference>
<keyword evidence="6" id="KW-0574">Periplasm</keyword>
<evidence type="ECO:0000256" key="1">
    <source>
        <dbReference type="ARBA" id="ARBA00004418"/>
    </source>
</evidence>
<dbReference type="AlphaFoldDB" id="A0A3E1B0H5"/>
<dbReference type="SUPFAM" id="SSF53850">
    <property type="entry name" value="Periplasmic binding protein-like II"/>
    <property type="match status" value="1"/>
</dbReference>
<dbReference type="PANTHER" id="PTHR43649:SF28">
    <property type="entry name" value="BINDING PROTEIN COMPONENT OF ABC SUGAR TRANSPORTER-RELATED"/>
    <property type="match status" value="1"/>
</dbReference>
<evidence type="ECO:0000313" key="11">
    <source>
        <dbReference type="Proteomes" id="UP000256748"/>
    </source>
</evidence>
<proteinExistence type="inferred from homology"/>
<comment type="caution">
    <text evidence="10">The sequence shown here is derived from an EMBL/GenBank/DDBJ whole genome shotgun (WGS) entry which is preliminary data.</text>
</comment>
<feature type="signal peptide" evidence="9">
    <location>
        <begin position="1"/>
        <end position="25"/>
    </location>
</feature>
<evidence type="ECO:0000256" key="7">
    <source>
        <dbReference type="ARBA" id="ARBA00049629"/>
    </source>
</evidence>
<comment type="subcellular location">
    <subcellularLocation>
        <location evidence="1">Periplasm</location>
    </subcellularLocation>
</comment>
<evidence type="ECO:0000256" key="2">
    <source>
        <dbReference type="ARBA" id="ARBA00008520"/>
    </source>
</evidence>
<evidence type="ECO:0000256" key="5">
    <source>
        <dbReference type="ARBA" id="ARBA00022729"/>
    </source>
</evidence>
<evidence type="ECO:0000256" key="8">
    <source>
        <dbReference type="ARBA" id="ARBA00049753"/>
    </source>
</evidence>
<evidence type="ECO:0000256" key="3">
    <source>
        <dbReference type="ARBA" id="ARBA00022448"/>
    </source>
</evidence>
<protein>
    <recommendedName>
        <fullName evidence="8">Probable sugar-binding periplasmic protein</fullName>
    </recommendedName>
</protein>
<dbReference type="EMBL" id="NAOO01000044">
    <property type="protein sequence ID" value="RFB83188.1"/>
    <property type="molecule type" value="Genomic_DNA"/>
</dbReference>
<evidence type="ECO:0000256" key="4">
    <source>
        <dbReference type="ARBA" id="ARBA00022597"/>
    </source>
</evidence>
<comment type="function">
    <text evidence="7">Part of a binding-protein-dependent transport system for a sugar.</text>
</comment>
<dbReference type="Gene3D" id="3.40.190.10">
    <property type="entry name" value="Periplasmic binding protein-like II"/>
    <property type="match status" value="2"/>
</dbReference>